<evidence type="ECO:0000256" key="1">
    <source>
        <dbReference type="ARBA" id="ARBA00004370"/>
    </source>
</evidence>
<dbReference type="PANTHER" id="PTHR12815">
    <property type="entry name" value="SORTING AND ASSEMBLY MACHINERY SAMM50 PROTEIN FAMILY MEMBER"/>
    <property type="match status" value="1"/>
</dbReference>
<dbReference type="RefSeq" id="WP_323250452.1">
    <property type="nucleotide sequence ID" value="NZ_JAYFUL010000023.1"/>
</dbReference>
<proteinExistence type="predicted"/>
<name>A0ABU5QPG0_9BACT</name>
<keyword evidence="3" id="KW-0732">Signal</keyword>
<dbReference type="InterPro" id="IPR000184">
    <property type="entry name" value="Bac_surfAg_D15"/>
</dbReference>
<keyword evidence="8" id="KW-1185">Reference proteome</keyword>
<dbReference type="PANTHER" id="PTHR12815:SF47">
    <property type="entry name" value="TRANSLOCATION AND ASSEMBLY MODULE SUBUNIT TAMA"/>
    <property type="match status" value="1"/>
</dbReference>
<sequence>MKKTLFHISLFSLIIYLSGCSPKGTFTEPLLYSQTFKGNKIVTTEKLEALLPQRPNKRILKTPLTLGLYFHQLFAQNYPKQKIKWQNELTKLNEEFDREANKIDNNSVEFLQLSKKKESKAQKLTKKINEGNWGMRTFGEPPSYFYEEDAKKNVEKVKTYYKNHGFFNYSVSYKADSLFFKKRSIAVTYLVNEGNYYPFYKTDSLITPDKAIYAILKENQKQSLLKNGNRLEVETYNAEKARIEELLKNNGYYHFTKDNISIRINDLDTAITKGIAAITFIPNPDRPPQNLNYNKSYLLNKVTFISDGTSPNIPNSKVDTVVFNNIKYLFVNKRFSEKLLDTKIDIRPNEHYSLQKVLLTQKKLYGLDQFQFTRVNFDTTKGVLDATIYAKPLDKYQFTAETGGSIYKLVLGPFFNTSFKLRNLRGSASSLETNFRFGFEAQAGFIRPDIVSRNLELGFNSSIIIPKILAPNFIAQRLNDYTPQTRLGGGVEFVGRQEYNRLNFKINETYLWRPSPNKFWQVSLIDLNLLSTSYPNNQQARDFKNFLDSLQRYAGNNLGRSFNKSFVSSISASYTYTDNPYGQITKGNYLRLLLESGGTTLNFFPKGKIGFVSDIFGDSLQFYRFLKINVDYRKYFTLNPTGNAIFVYKINTGLAYAYGTERGLPYEKNFFVGGPNSLRAWKPRGLGPGSAQGNFDQPGSILLEASAEYRFKILRFYGDYNINGAFFVDAGNVWRFKGQNTEGVSGSDFQFNRFYKEIAVGTGFGIRVDLSFFVLRLDWAVRMLDPSLPENNRWVLFKPSEKLPSTYRNPLVLNFGIGYPF</sequence>
<dbReference type="Pfam" id="PF01103">
    <property type="entry name" value="Omp85"/>
    <property type="match status" value="1"/>
</dbReference>
<evidence type="ECO:0000256" key="5">
    <source>
        <dbReference type="ARBA" id="ARBA00023237"/>
    </source>
</evidence>
<dbReference type="Gene3D" id="3.10.20.310">
    <property type="entry name" value="membrane protein fhac"/>
    <property type="match status" value="1"/>
</dbReference>
<comment type="subcellular location">
    <subcellularLocation>
        <location evidence="1">Membrane</location>
    </subcellularLocation>
</comment>
<evidence type="ECO:0000313" key="8">
    <source>
        <dbReference type="Proteomes" id="UP001304671"/>
    </source>
</evidence>
<accession>A0ABU5QPG0</accession>
<organism evidence="7 8">
    <name type="scientific">Arcicella aquatica</name>
    <dbReference type="NCBI Taxonomy" id="217141"/>
    <lineage>
        <taxon>Bacteria</taxon>
        <taxon>Pseudomonadati</taxon>
        <taxon>Bacteroidota</taxon>
        <taxon>Cytophagia</taxon>
        <taxon>Cytophagales</taxon>
        <taxon>Flectobacillaceae</taxon>
        <taxon>Arcicella</taxon>
    </lineage>
</organism>
<dbReference type="InterPro" id="IPR039910">
    <property type="entry name" value="D15-like"/>
</dbReference>
<evidence type="ECO:0000256" key="3">
    <source>
        <dbReference type="ARBA" id="ARBA00022729"/>
    </source>
</evidence>
<dbReference type="Proteomes" id="UP001304671">
    <property type="component" value="Unassembled WGS sequence"/>
</dbReference>
<keyword evidence="5" id="KW-0998">Cell outer membrane</keyword>
<evidence type="ECO:0000256" key="2">
    <source>
        <dbReference type="ARBA" id="ARBA00022692"/>
    </source>
</evidence>
<keyword evidence="2" id="KW-0812">Transmembrane</keyword>
<reference evidence="7 8" key="1">
    <citation type="submission" date="2023-12" db="EMBL/GenBank/DDBJ databases">
        <title>Novel species of the genus Arcicella isolated from rivers.</title>
        <authorList>
            <person name="Lu H."/>
        </authorList>
    </citation>
    <scope>NUCLEOTIDE SEQUENCE [LARGE SCALE GENOMIC DNA]</scope>
    <source>
        <strain evidence="7 8">LMG 21963</strain>
    </source>
</reference>
<keyword evidence="4" id="KW-0472">Membrane</keyword>
<feature type="domain" description="Bacterial surface antigen (D15)" evidence="6">
    <location>
        <begin position="423"/>
        <end position="788"/>
    </location>
</feature>
<gene>
    <name evidence="7" type="ORF">VB264_14325</name>
</gene>
<evidence type="ECO:0000256" key="4">
    <source>
        <dbReference type="ARBA" id="ARBA00023136"/>
    </source>
</evidence>
<evidence type="ECO:0000313" key="7">
    <source>
        <dbReference type="EMBL" id="MEA5258968.1"/>
    </source>
</evidence>
<dbReference type="Gene3D" id="2.40.160.50">
    <property type="entry name" value="membrane protein fhac: a member of the omp85/tpsb transporter family"/>
    <property type="match status" value="1"/>
</dbReference>
<protein>
    <submittedName>
        <fullName evidence="7">BamA/TamA family outer membrane protein</fullName>
    </submittedName>
</protein>
<evidence type="ECO:0000259" key="6">
    <source>
        <dbReference type="Pfam" id="PF01103"/>
    </source>
</evidence>
<dbReference type="EMBL" id="JAYFUL010000023">
    <property type="protein sequence ID" value="MEA5258968.1"/>
    <property type="molecule type" value="Genomic_DNA"/>
</dbReference>
<comment type="caution">
    <text evidence="7">The sequence shown here is derived from an EMBL/GenBank/DDBJ whole genome shotgun (WGS) entry which is preliminary data.</text>
</comment>